<dbReference type="SMART" id="SM00409">
    <property type="entry name" value="IG"/>
    <property type="match status" value="1"/>
</dbReference>
<dbReference type="GO" id="GO:0006955">
    <property type="term" value="P:immune response"/>
    <property type="evidence" value="ECO:0007669"/>
    <property type="project" value="TreeGrafter"/>
</dbReference>
<dbReference type="FunCoup" id="A0A6J2WD45">
    <property type="interactions" value="2"/>
</dbReference>
<dbReference type="PANTHER" id="PTHR14241">
    <property type="entry name" value="INTERFERON-INDUCED PROTEIN 44"/>
    <property type="match status" value="1"/>
</dbReference>
<name>A0A6J2WD45_CHACN</name>
<dbReference type="PROSITE" id="PS50835">
    <property type="entry name" value="IG_LIKE"/>
    <property type="match status" value="1"/>
</dbReference>
<proteinExistence type="predicted"/>
<dbReference type="InterPro" id="IPR007110">
    <property type="entry name" value="Ig-like_dom"/>
</dbReference>
<keyword evidence="2" id="KW-1185">Reference proteome</keyword>
<protein>
    <submittedName>
        <fullName evidence="3">Interferon-induced protein 44-like</fullName>
    </submittedName>
</protein>
<dbReference type="InterPro" id="IPR027417">
    <property type="entry name" value="P-loop_NTPase"/>
</dbReference>
<organism evidence="2 3">
    <name type="scientific">Chanos chanos</name>
    <name type="common">Milkfish</name>
    <name type="synonym">Mugil chanos</name>
    <dbReference type="NCBI Taxonomy" id="29144"/>
    <lineage>
        <taxon>Eukaryota</taxon>
        <taxon>Metazoa</taxon>
        <taxon>Chordata</taxon>
        <taxon>Craniata</taxon>
        <taxon>Vertebrata</taxon>
        <taxon>Euteleostomi</taxon>
        <taxon>Actinopterygii</taxon>
        <taxon>Neopterygii</taxon>
        <taxon>Teleostei</taxon>
        <taxon>Ostariophysi</taxon>
        <taxon>Gonorynchiformes</taxon>
        <taxon>Chanidae</taxon>
        <taxon>Chanos</taxon>
    </lineage>
</organism>
<dbReference type="InterPro" id="IPR036179">
    <property type="entry name" value="Ig-like_dom_sf"/>
</dbReference>
<dbReference type="InParanoid" id="A0A6J2WD45"/>
<evidence type="ECO:0000313" key="2">
    <source>
        <dbReference type="Proteomes" id="UP000504632"/>
    </source>
</evidence>
<dbReference type="CDD" id="cd00096">
    <property type="entry name" value="Ig"/>
    <property type="match status" value="1"/>
</dbReference>
<dbReference type="SMART" id="SM00408">
    <property type="entry name" value="IGc2"/>
    <property type="match status" value="1"/>
</dbReference>
<dbReference type="InterPro" id="IPR003598">
    <property type="entry name" value="Ig_sub2"/>
</dbReference>
<dbReference type="Gene3D" id="2.60.40.10">
    <property type="entry name" value="Immunoglobulins"/>
    <property type="match status" value="1"/>
</dbReference>
<dbReference type="InterPro" id="IPR003599">
    <property type="entry name" value="Ig_sub"/>
</dbReference>
<dbReference type="Pfam" id="PF07679">
    <property type="entry name" value="I-set"/>
    <property type="match status" value="1"/>
</dbReference>
<gene>
    <name evidence="3" type="primary">LOC115821632</name>
</gene>
<dbReference type="AlphaFoldDB" id="A0A6J2WD45"/>
<dbReference type="OrthoDB" id="25620at2759"/>
<evidence type="ECO:0000313" key="3">
    <source>
        <dbReference type="RefSeq" id="XP_030641296.1"/>
    </source>
</evidence>
<dbReference type="SUPFAM" id="SSF48726">
    <property type="entry name" value="Immunoglobulin"/>
    <property type="match status" value="1"/>
</dbReference>
<reference evidence="3" key="1">
    <citation type="submission" date="2025-08" db="UniProtKB">
        <authorList>
            <consortium name="RefSeq"/>
        </authorList>
    </citation>
    <scope>IDENTIFICATION</scope>
</reference>
<dbReference type="InterPro" id="IPR013783">
    <property type="entry name" value="Ig-like_fold"/>
</dbReference>
<dbReference type="RefSeq" id="XP_030641296.1">
    <property type="nucleotide sequence ID" value="XM_030785436.1"/>
</dbReference>
<evidence type="ECO:0000259" key="1">
    <source>
        <dbReference type="PROSITE" id="PS50835"/>
    </source>
</evidence>
<dbReference type="SUPFAM" id="SSF52540">
    <property type="entry name" value="P-loop containing nucleoside triphosphate hydrolases"/>
    <property type="match status" value="1"/>
</dbReference>
<dbReference type="InterPro" id="IPR013098">
    <property type="entry name" value="Ig_I-set"/>
</dbReference>
<feature type="domain" description="Ig-like" evidence="1">
    <location>
        <begin position="7"/>
        <end position="96"/>
    </location>
</feature>
<dbReference type="GeneID" id="115821632"/>
<accession>A0A6J2WD45</accession>
<dbReference type="Proteomes" id="UP000504632">
    <property type="component" value="Chromosome 9"/>
</dbReference>
<sequence>MGSDLSERLKILNLFDDVTAHGGQKIVLKCGVNKDGATAKWLKNNKQVSESVNVTITQNGKEFILTIKQAQRSDHGTYTCEVTLSNEKVKCTADITVQEFEKAWRTSDWDLNSRNKMMKELRLFKPEVDPIRILLHGPVGARKSSFVNSIDTVFRGHITSRALADAGTGKSFTKTYKSYRFRITGHPGFLPFVVNDIMGLEKKVSAGAHNDDIISALRGHIKDNQEFNPGSPLSEGDPGYNSSPSLKDKVHCLVSVLPADKISLIDDAVIKKMRKIREEASDMGIPQVVVMTMVDRACPVVAKDLRKIYTSLKIKEKMEECHIRLGVPMNCIFPLKNYHEEGSTVLELDCLILATLTQIIHLANDYLSTIFENVERVNFKPTAEMAKLVANIKPTVKMVTQMASIRPTAEMEKPVCLTDNDLL</sequence>
<dbReference type="PANTHER" id="PTHR14241:SF1">
    <property type="entry name" value="INTERFERON-INDUCED PROTEIN 44-RELATED"/>
    <property type="match status" value="1"/>
</dbReference>
<dbReference type="Gene3D" id="3.40.50.300">
    <property type="entry name" value="P-loop containing nucleotide triphosphate hydrolases"/>
    <property type="match status" value="1"/>
</dbReference>